<dbReference type="EMBL" id="BAAFJT010000001">
    <property type="protein sequence ID" value="GAB0175412.1"/>
    <property type="molecule type" value="Genomic_DNA"/>
</dbReference>
<dbReference type="Proteomes" id="UP001623348">
    <property type="component" value="Unassembled WGS sequence"/>
</dbReference>
<reference evidence="2 3" key="1">
    <citation type="submission" date="2024-06" db="EMBL/GenBank/DDBJ databases">
        <title>The draft genome of Grus japonensis, version 3.</title>
        <authorList>
            <person name="Nabeshima K."/>
            <person name="Suzuki S."/>
            <person name="Onuma M."/>
        </authorList>
    </citation>
    <scope>NUCLEOTIDE SEQUENCE [LARGE SCALE GENOMIC DNA]</scope>
    <source>
        <strain evidence="2 3">451A</strain>
    </source>
</reference>
<keyword evidence="3" id="KW-1185">Reference proteome</keyword>
<gene>
    <name evidence="2" type="ORF">GRJ2_000006400</name>
</gene>
<keyword evidence="1" id="KW-0175">Coiled coil</keyword>
<proteinExistence type="predicted"/>
<organism evidence="2 3">
    <name type="scientific">Grus japonensis</name>
    <name type="common">Japanese crane</name>
    <name type="synonym">Red-crowned crane</name>
    <dbReference type="NCBI Taxonomy" id="30415"/>
    <lineage>
        <taxon>Eukaryota</taxon>
        <taxon>Metazoa</taxon>
        <taxon>Chordata</taxon>
        <taxon>Craniata</taxon>
        <taxon>Vertebrata</taxon>
        <taxon>Euteleostomi</taxon>
        <taxon>Archelosauria</taxon>
        <taxon>Archosauria</taxon>
        <taxon>Dinosauria</taxon>
        <taxon>Saurischia</taxon>
        <taxon>Theropoda</taxon>
        <taxon>Coelurosauria</taxon>
        <taxon>Aves</taxon>
        <taxon>Neognathae</taxon>
        <taxon>Neoaves</taxon>
        <taxon>Gruiformes</taxon>
        <taxon>Gruidae</taxon>
        <taxon>Grus</taxon>
    </lineage>
</organism>
<feature type="coiled-coil region" evidence="1">
    <location>
        <begin position="31"/>
        <end position="79"/>
    </location>
</feature>
<sequence length="187" mass="19531">MDLSASPSVGTELRTLQAELGTLQAGQAAELGQLERALALAQAERAAAVAEAGQRAAEVARLREEVAELRAELRRGQELSARYRLEAATLRANARLRDRQHHGATAQVAWLRGAGTWHGGGPGVAVAVGRRSLGGGNGGHGVVAMGWWPWGGGNGGGGIETTGGLKPFILFIVASTLIFLHPYLKQS</sequence>
<accession>A0ABC9VRX9</accession>
<name>A0ABC9VRX9_GRUJA</name>
<evidence type="ECO:0000313" key="3">
    <source>
        <dbReference type="Proteomes" id="UP001623348"/>
    </source>
</evidence>
<dbReference type="AlphaFoldDB" id="A0ABC9VRX9"/>
<evidence type="ECO:0000313" key="2">
    <source>
        <dbReference type="EMBL" id="GAB0175412.1"/>
    </source>
</evidence>
<protein>
    <submittedName>
        <fullName evidence="2">Uncharacterized protein</fullName>
    </submittedName>
</protein>
<evidence type="ECO:0000256" key="1">
    <source>
        <dbReference type="SAM" id="Coils"/>
    </source>
</evidence>
<comment type="caution">
    <text evidence="2">The sequence shown here is derived from an EMBL/GenBank/DDBJ whole genome shotgun (WGS) entry which is preliminary data.</text>
</comment>